<protein>
    <submittedName>
        <fullName evidence="2">Uncharacterized protein</fullName>
    </submittedName>
</protein>
<name>A0A8D8YT27_9HEMI</name>
<reference evidence="2" key="1">
    <citation type="submission" date="2021-05" db="EMBL/GenBank/DDBJ databases">
        <authorList>
            <person name="Alioto T."/>
            <person name="Alioto T."/>
            <person name="Gomez Garrido J."/>
        </authorList>
    </citation>
    <scope>NUCLEOTIDE SEQUENCE</scope>
</reference>
<feature type="transmembrane region" description="Helical" evidence="1">
    <location>
        <begin position="70"/>
        <end position="93"/>
    </location>
</feature>
<proteinExistence type="predicted"/>
<evidence type="ECO:0000313" key="2">
    <source>
        <dbReference type="EMBL" id="CAG6734618.1"/>
    </source>
</evidence>
<keyword evidence="1" id="KW-0472">Membrane</keyword>
<accession>A0A8D8YT27</accession>
<evidence type="ECO:0000256" key="1">
    <source>
        <dbReference type="SAM" id="Phobius"/>
    </source>
</evidence>
<dbReference type="EMBL" id="HBUF01393217">
    <property type="protein sequence ID" value="CAG6734618.1"/>
    <property type="molecule type" value="Transcribed_RNA"/>
</dbReference>
<keyword evidence="1" id="KW-1133">Transmembrane helix</keyword>
<sequence length="106" mass="12410">MVVFDPIRSDPAIFRRDSIRSEPKNRIVLKLPTVASISFLSSQTKLRSSINLILIYFQPFLLEGNNKISFFLRFSPTFSIFNLISFLGIYFFLRYHPLTSIFQKLL</sequence>
<organism evidence="2">
    <name type="scientific">Cacopsylla melanoneura</name>
    <dbReference type="NCBI Taxonomy" id="428564"/>
    <lineage>
        <taxon>Eukaryota</taxon>
        <taxon>Metazoa</taxon>
        <taxon>Ecdysozoa</taxon>
        <taxon>Arthropoda</taxon>
        <taxon>Hexapoda</taxon>
        <taxon>Insecta</taxon>
        <taxon>Pterygota</taxon>
        <taxon>Neoptera</taxon>
        <taxon>Paraneoptera</taxon>
        <taxon>Hemiptera</taxon>
        <taxon>Sternorrhyncha</taxon>
        <taxon>Psylloidea</taxon>
        <taxon>Psyllidae</taxon>
        <taxon>Psyllinae</taxon>
        <taxon>Cacopsylla</taxon>
    </lineage>
</organism>
<dbReference type="AlphaFoldDB" id="A0A8D8YT27"/>
<keyword evidence="1" id="KW-0812">Transmembrane</keyword>